<dbReference type="Proteomes" id="UP000322873">
    <property type="component" value="Unassembled WGS sequence"/>
</dbReference>
<dbReference type="EMBL" id="VICG01000015">
    <property type="protein sequence ID" value="KAA8564706.1"/>
    <property type="molecule type" value="Genomic_DNA"/>
</dbReference>
<dbReference type="InterPro" id="IPR020846">
    <property type="entry name" value="MFS_dom"/>
</dbReference>
<dbReference type="Gene3D" id="1.20.1250.20">
    <property type="entry name" value="MFS general substrate transporter like domains"/>
    <property type="match status" value="1"/>
</dbReference>
<comment type="similarity">
    <text evidence="2">Belongs to the major facilitator superfamily. Sugar transporter (TC 2.A.1.1) family.</text>
</comment>
<accession>A0A5M9JAL9</accession>
<protein>
    <recommendedName>
        <fullName evidence="7">Major facilitator superfamily (MFS) profile domain-containing protein</fullName>
    </recommendedName>
</protein>
<evidence type="ECO:0000256" key="5">
    <source>
        <dbReference type="ARBA" id="ARBA00023136"/>
    </source>
</evidence>
<dbReference type="PROSITE" id="PS50850">
    <property type="entry name" value="MFS"/>
    <property type="match status" value="1"/>
</dbReference>
<evidence type="ECO:0000259" key="7">
    <source>
        <dbReference type="PROSITE" id="PS50850"/>
    </source>
</evidence>
<evidence type="ECO:0000313" key="9">
    <source>
        <dbReference type="Proteomes" id="UP000322873"/>
    </source>
</evidence>
<feature type="transmembrane region" description="Helical" evidence="6">
    <location>
        <begin position="40"/>
        <end position="64"/>
    </location>
</feature>
<name>A0A5M9JAL9_MONFR</name>
<dbReference type="PANTHER" id="PTHR48022">
    <property type="entry name" value="PLASTIDIC GLUCOSE TRANSPORTER 4"/>
    <property type="match status" value="1"/>
</dbReference>
<feature type="transmembrane region" description="Helical" evidence="6">
    <location>
        <begin position="123"/>
        <end position="141"/>
    </location>
</feature>
<comment type="caution">
    <text evidence="8">The sequence shown here is derived from an EMBL/GenBank/DDBJ whole genome shotgun (WGS) entry which is preliminary data.</text>
</comment>
<reference evidence="8 9" key="1">
    <citation type="submission" date="2019-06" db="EMBL/GenBank/DDBJ databases">
        <title>Genome Sequence of the Brown Rot Fungal Pathogen Monilinia fructicola.</title>
        <authorList>
            <person name="De Miccolis Angelini R.M."/>
            <person name="Landi L."/>
            <person name="Abate D."/>
            <person name="Pollastro S."/>
            <person name="Romanazzi G."/>
            <person name="Faretra F."/>
        </authorList>
    </citation>
    <scope>NUCLEOTIDE SEQUENCE [LARGE SCALE GENOMIC DNA]</scope>
    <source>
        <strain evidence="8 9">Mfrc123</strain>
    </source>
</reference>
<dbReference type="GO" id="GO:0016020">
    <property type="term" value="C:membrane"/>
    <property type="evidence" value="ECO:0007669"/>
    <property type="project" value="UniProtKB-SubCell"/>
</dbReference>
<organism evidence="8 9">
    <name type="scientific">Monilinia fructicola</name>
    <name type="common">Brown rot fungus</name>
    <name type="synonym">Ciboria fructicola</name>
    <dbReference type="NCBI Taxonomy" id="38448"/>
    <lineage>
        <taxon>Eukaryota</taxon>
        <taxon>Fungi</taxon>
        <taxon>Dikarya</taxon>
        <taxon>Ascomycota</taxon>
        <taxon>Pezizomycotina</taxon>
        <taxon>Leotiomycetes</taxon>
        <taxon>Helotiales</taxon>
        <taxon>Sclerotiniaceae</taxon>
        <taxon>Monilinia</taxon>
    </lineage>
</organism>
<dbReference type="InterPro" id="IPR036259">
    <property type="entry name" value="MFS_trans_sf"/>
</dbReference>
<dbReference type="GO" id="GO:0005351">
    <property type="term" value="F:carbohydrate:proton symporter activity"/>
    <property type="evidence" value="ECO:0007669"/>
    <property type="project" value="TreeGrafter"/>
</dbReference>
<dbReference type="Pfam" id="PF00083">
    <property type="entry name" value="Sugar_tr"/>
    <property type="match status" value="1"/>
</dbReference>
<dbReference type="SUPFAM" id="SSF103473">
    <property type="entry name" value="MFS general substrate transporter"/>
    <property type="match status" value="1"/>
</dbReference>
<dbReference type="VEuPathDB" id="FungiDB:MFRU_013g02220"/>
<dbReference type="AlphaFoldDB" id="A0A5M9JAL9"/>
<evidence type="ECO:0000256" key="1">
    <source>
        <dbReference type="ARBA" id="ARBA00004141"/>
    </source>
</evidence>
<keyword evidence="5 6" id="KW-0472">Membrane</keyword>
<dbReference type="PANTHER" id="PTHR48022:SF47">
    <property type="entry name" value="MAJOR FACILITATOR SUPERFAMILY (MFS) PROFILE DOMAIN-CONTAINING PROTEIN"/>
    <property type="match status" value="1"/>
</dbReference>
<evidence type="ECO:0000256" key="6">
    <source>
        <dbReference type="SAM" id="Phobius"/>
    </source>
</evidence>
<evidence type="ECO:0000256" key="3">
    <source>
        <dbReference type="ARBA" id="ARBA00022692"/>
    </source>
</evidence>
<feature type="transmembrane region" description="Helical" evidence="6">
    <location>
        <begin position="84"/>
        <end position="111"/>
    </location>
</feature>
<evidence type="ECO:0000256" key="2">
    <source>
        <dbReference type="ARBA" id="ARBA00010992"/>
    </source>
</evidence>
<feature type="transmembrane region" description="Helical" evidence="6">
    <location>
        <begin position="153"/>
        <end position="172"/>
    </location>
</feature>
<dbReference type="InterPro" id="IPR005828">
    <property type="entry name" value="MFS_sugar_transport-like"/>
</dbReference>
<sequence>MAGLTGNINLISSGVQYALFIIFTSIVFFFFIDKTGRRPLLIYGAIGMGICQFIVGGILGNYGIPVPQGVDGNSNVIIQVTGAPAHTVIAFSYLLIIIYALTLAPVAWVYAAEVWSLETRATGMSLAAVSNWLFNFALGLFTPPAFRNITYKIFIIFGVLCLASAVQTFFTYPETCGKTIEEIEVLFGRGGPRPWATKPGGSRLDGEIQAVIERKARGGEAYEYRGGGNVGNGDGEKGLRVGS</sequence>
<keyword evidence="9" id="KW-1185">Reference proteome</keyword>
<evidence type="ECO:0000256" key="4">
    <source>
        <dbReference type="ARBA" id="ARBA00022989"/>
    </source>
</evidence>
<gene>
    <name evidence="8" type="ORF">EYC84_011601</name>
</gene>
<dbReference type="InterPro" id="IPR050360">
    <property type="entry name" value="MFS_Sugar_Transporters"/>
</dbReference>
<feature type="transmembrane region" description="Helical" evidence="6">
    <location>
        <begin position="15"/>
        <end position="33"/>
    </location>
</feature>
<feature type="domain" description="Major facilitator superfamily (MFS) profile" evidence="7">
    <location>
        <begin position="1"/>
        <end position="176"/>
    </location>
</feature>
<evidence type="ECO:0000313" key="8">
    <source>
        <dbReference type="EMBL" id="KAA8564706.1"/>
    </source>
</evidence>
<keyword evidence="4 6" id="KW-1133">Transmembrane helix</keyword>
<proteinExistence type="inferred from homology"/>
<comment type="subcellular location">
    <subcellularLocation>
        <location evidence="1">Membrane</location>
        <topology evidence="1">Multi-pass membrane protein</topology>
    </subcellularLocation>
</comment>
<keyword evidence="3 6" id="KW-0812">Transmembrane</keyword>